<evidence type="ECO:0000256" key="1">
    <source>
        <dbReference type="SAM" id="Phobius"/>
    </source>
</evidence>
<name>A6DIT9_9BACT</name>
<reference evidence="2 3" key="1">
    <citation type="journal article" date="2010" name="J. Bacteriol.">
        <title>Genome sequence of Lentisphaera araneosa HTCC2155T, the type species of the order Lentisphaerales in the phylum Lentisphaerae.</title>
        <authorList>
            <person name="Thrash J.C."/>
            <person name="Cho J.C."/>
            <person name="Vergin K.L."/>
            <person name="Morris R.M."/>
            <person name="Giovannoni S.J."/>
        </authorList>
    </citation>
    <scope>NUCLEOTIDE SEQUENCE [LARGE SCALE GENOMIC DNA]</scope>
    <source>
        <strain evidence="2 3">HTCC2155</strain>
    </source>
</reference>
<protein>
    <submittedName>
        <fullName evidence="2">Uncharacterized protein</fullName>
    </submittedName>
</protein>
<accession>A6DIT9</accession>
<keyword evidence="1" id="KW-0812">Transmembrane</keyword>
<comment type="caution">
    <text evidence="2">The sequence shown here is derived from an EMBL/GenBank/DDBJ whole genome shotgun (WGS) entry which is preliminary data.</text>
</comment>
<evidence type="ECO:0000313" key="3">
    <source>
        <dbReference type="Proteomes" id="UP000004947"/>
    </source>
</evidence>
<keyword evidence="3" id="KW-1185">Reference proteome</keyword>
<evidence type="ECO:0000313" key="2">
    <source>
        <dbReference type="EMBL" id="EDM28375.1"/>
    </source>
</evidence>
<organism evidence="2 3">
    <name type="scientific">Lentisphaera araneosa HTCC2155</name>
    <dbReference type="NCBI Taxonomy" id="313628"/>
    <lineage>
        <taxon>Bacteria</taxon>
        <taxon>Pseudomonadati</taxon>
        <taxon>Lentisphaerota</taxon>
        <taxon>Lentisphaeria</taxon>
        <taxon>Lentisphaerales</taxon>
        <taxon>Lentisphaeraceae</taxon>
        <taxon>Lentisphaera</taxon>
    </lineage>
</organism>
<dbReference type="Proteomes" id="UP000004947">
    <property type="component" value="Unassembled WGS sequence"/>
</dbReference>
<proteinExistence type="predicted"/>
<dbReference type="AlphaFoldDB" id="A6DIT9"/>
<keyword evidence="1" id="KW-1133">Transmembrane helix</keyword>
<dbReference type="RefSeq" id="WP_007277817.1">
    <property type="nucleotide sequence ID" value="NZ_ABCK01000005.1"/>
</dbReference>
<gene>
    <name evidence="2" type="ORF">LNTAR_10681</name>
</gene>
<dbReference type="EMBL" id="ABCK01000005">
    <property type="protein sequence ID" value="EDM28375.1"/>
    <property type="molecule type" value="Genomic_DNA"/>
</dbReference>
<feature type="transmembrane region" description="Helical" evidence="1">
    <location>
        <begin position="46"/>
        <end position="67"/>
    </location>
</feature>
<feature type="transmembrane region" description="Helical" evidence="1">
    <location>
        <begin position="6"/>
        <end position="25"/>
    </location>
</feature>
<dbReference type="STRING" id="313628.LNTAR_10681"/>
<keyword evidence="1" id="KW-0472">Membrane</keyword>
<sequence length="68" mass="7928">MNPEQIIHILFGIFFLIVGIIIIKENKFRFIFFGKETLVKKSDKPVFFWVFFLVTLSVGITFLKSGIT</sequence>